<proteinExistence type="predicted"/>
<gene>
    <name evidence="1" type="ORF">LCGC14_0494590</name>
</gene>
<name>A0A0F9S5L5_9ZZZZ</name>
<reference evidence="1" key="1">
    <citation type="journal article" date="2015" name="Nature">
        <title>Complex archaea that bridge the gap between prokaryotes and eukaryotes.</title>
        <authorList>
            <person name="Spang A."/>
            <person name="Saw J.H."/>
            <person name="Jorgensen S.L."/>
            <person name="Zaremba-Niedzwiedzka K."/>
            <person name="Martijn J."/>
            <person name="Lind A.E."/>
            <person name="van Eijk R."/>
            <person name="Schleper C."/>
            <person name="Guy L."/>
            <person name="Ettema T.J."/>
        </authorList>
    </citation>
    <scope>NUCLEOTIDE SEQUENCE</scope>
</reference>
<accession>A0A0F9S5L5</accession>
<sequence>MMTTPKEKEVKKEEKISEENFFFDDSEEIILTEQEIQDLEKKLENKEIDDKTRSYFKSSHQFYKKLEEKEYTISLEEIEKL</sequence>
<dbReference type="EMBL" id="LAZR01000566">
    <property type="protein sequence ID" value="KKN64165.1"/>
    <property type="molecule type" value="Genomic_DNA"/>
</dbReference>
<evidence type="ECO:0000313" key="1">
    <source>
        <dbReference type="EMBL" id="KKN64165.1"/>
    </source>
</evidence>
<protein>
    <submittedName>
        <fullName evidence="1">Uncharacterized protein</fullName>
    </submittedName>
</protein>
<dbReference type="AlphaFoldDB" id="A0A0F9S5L5"/>
<organism evidence="1">
    <name type="scientific">marine sediment metagenome</name>
    <dbReference type="NCBI Taxonomy" id="412755"/>
    <lineage>
        <taxon>unclassified sequences</taxon>
        <taxon>metagenomes</taxon>
        <taxon>ecological metagenomes</taxon>
    </lineage>
</organism>
<comment type="caution">
    <text evidence="1">The sequence shown here is derived from an EMBL/GenBank/DDBJ whole genome shotgun (WGS) entry which is preliminary data.</text>
</comment>